<gene>
    <name evidence="2" type="ORF">CAEBREN_23023</name>
</gene>
<dbReference type="Proteomes" id="UP000008068">
    <property type="component" value="Unassembled WGS sequence"/>
</dbReference>
<dbReference type="InParanoid" id="G0MXD8"/>
<evidence type="ECO:0000256" key="1">
    <source>
        <dbReference type="SAM" id="MobiDB-lite"/>
    </source>
</evidence>
<organism evidence="3">
    <name type="scientific">Caenorhabditis brenneri</name>
    <name type="common">Nematode worm</name>
    <dbReference type="NCBI Taxonomy" id="135651"/>
    <lineage>
        <taxon>Eukaryota</taxon>
        <taxon>Metazoa</taxon>
        <taxon>Ecdysozoa</taxon>
        <taxon>Nematoda</taxon>
        <taxon>Chromadorea</taxon>
        <taxon>Rhabditida</taxon>
        <taxon>Rhabditina</taxon>
        <taxon>Rhabditomorpha</taxon>
        <taxon>Rhabditoidea</taxon>
        <taxon>Rhabditidae</taxon>
        <taxon>Peloderinae</taxon>
        <taxon>Caenorhabditis</taxon>
    </lineage>
</organism>
<feature type="region of interest" description="Disordered" evidence="1">
    <location>
        <begin position="186"/>
        <end position="220"/>
    </location>
</feature>
<keyword evidence="3" id="KW-1185">Reference proteome</keyword>
<dbReference type="EMBL" id="GL379818">
    <property type="protein sequence ID" value="EGT46752.1"/>
    <property type="molecule type" value="Genomic_DNA"/>
</dbReference>
<proteinExistence type="predicted"/>
<dbReference type="eggNOG" id="ENOG502TJ9V">
    <property type="taxonomic scope" value="Eukaryota"/>
</dbReference>
<feature type="compositionally biased region" description="Acidic residues" evidence="1">
    <location>
        <begin position="186"/>
        <end position="198"/>
    </location>
</feature>
<sequence>MLPSILEIRDRHDYYYPRRDILCERLNVAIFALNQSVEKLESFSTRFNRKFFSIPLQCATEMRELCTLIQEGLLSEIVNFEDLISQSNSVRMLQLTQFNRMAEIADLELDRGGFIAGNIYSTYRKWSQIDGSITAAPYVINERRRGLFHLRFMEIFDVPTIDIFGPISYSEEFGVPEFFEEGEEDIYGVDPNDSEEEDDRRIGDSRSASPVDTDSELDDEEEVWYLPLEEAEFDLFEMYMDIIYVVEG</sequence>
<dbReference type="AlphaFoldDB" id="G0MXD8"/>
<evidence type="ECO:0000313" key="3">
    <source>
        <dbReference type="Proteomes" id="UP000008068"/>
    </source>
</evidence>
<protein>
    <submittedName>
        <fullName evidence="2">Uncharacterized protein</fullName>
    </submittedName>
</protein>
<reference evidence="3" key="1">
    <citation type="submission" date="2011-07" db="EMBL/GenBank/DDBJ databases">
        <authorList>
            <consortium name="Caenorhabditis brenneri Sequencing and Analysis Consortium"/>
            <person name="Wilson R.K."/>
        </authorList>
    </citation>
    <scope>NUCLEOTIDE SEQUENCE [LARGE SCALE GENOMIC DNA]</scope>
    <source>
        <strain evidence="3">PB2801</strain>
    </source>
</reference>
<dbReference type="HOGENOM" id="CLU_1090812_0_0_1"/>
<accession>G0MXD8</accession>
<evidence type="ECO:0000313" key="2">
    <source>
        <dbReference type="EMBL" id="EGT46752.1"/>
    </source>
</evidence>
<name>G0MXD8_CAEBE</name>